<accession>A0A386H3V1</accession>
<keyword evidence="2" id="KW-1185">Reference proteome</keyword>
<name>A0A386H3V1_9CLOT</name>
<dbReference type="EMBL" id="CP032416">
    <property type="protein sequence ID" value="AYD40165.1"/>
    <property type="molecule type" value="Genomic_DNA"/>
</dbReference>
<evidence type="ECO:0000313" key="2">
    <source>
        <dbReference type="Proteomes" id="UP000266301"/>
    </source>
</evidence>
<sequence length="164" mass="19543">MRRNYRMKKTISMKQFISEFGENFSEHTKKRLLELEVPSVLTRKQISYVLDLKHVEHTKYDCSEEDNSKTQKEYVYGQFIVLDDVLYFSNNCIEDEKVMKSPIVDQIYNSLKEDEVYIKDDIDTTGKKIDDNNIDFIIDTIFTVFPEVSQRYLDIVEEMLSHSR</sequence>
<dbReference type="RefSeq" id="WP_119971465.1">
    <property type="nucleotide sequence ID" value="NZ_CP032416.1"/>
</dbReference>
<gene>
    <name evidence="1" type="ORF">D4Z93_06385</name>
</gene>
<dbReference type="AlphaFoldDB" id="A0A386H3V1"/>
<evidence type="ECO:0000313" key="1">
    <source>
        <dbReference type="EMBL" id="AYD40165.1"/>
    </source>
</evidence>
<dbReference type="KEGG" id="cfer:D4Z93_06385"/>
<protein>
    <submittedName>
        <fullName evidence="1">Uncharacterized protein</fullName>
    </submittedName>
</protein>
<dbReference type="Proteomes" id="UP000266301">
    <property type="component" value="Chromosome"/>
</dbReference>
<proteinExistence type="predicted"/>
<organism evidence="1 2">
    <name type="scientific">Clostridium fermenticellae</name>
    <dbReference type="NCBI Taxonomy" id="2068654"/>
    <lineage>
        <taxon>Bacteria</taxon>
        <taxon>Bacillati</taxon>
        <taxon>Bacillota</taxon>
        <taxon>Clostridia</taxon>
        <taxon>Eubacteriales</taxon>
        <taxon>Clostridiaceae</taxon>
        <taxon>Clostridium</taxon>
    </lineage>
</organism>
<dbReference type="OrthoDB" id="1932408at2"/>
<reference evidence="1 2" key="1">
    <citation type="journal article" date="2019" name="Int. J. Syst. Evol. Microbiol.">
        <title>Clostridium fermenticellae sp. nov., isolated from the mud in a fermentation cellar for the production of the Chinese liquor, baijiu.</title>
        <authorList>
            <person name="Xu P.X."/>
            <person name="Chai L.J."/>
            <person name="Qiu T."/>
            <person name="Zhang X.J."/>
            <person name="Lu Z.M."/>
            <person name="Xiao C."/>
            <person name="Wang S.T."/>
            <person name="Shen C.H."/>
            <person name="Shi J.S."/>
            <person name="Xu Z.H."/>
        </authorList>
    </citation>
    <scope>NUCLEOTIDE SEQUENCE [LARGE SCALE GENOMIC DNA]</scope>
    <source>
        <strain evidence="1 2">JN500901</strain>
    </source>
</reference>